<sequence length="220" mass="24727">MNRRLDILAMNQVTTALFEWLPHHDNLVRLTFLNPEARYPRWEQEAMSDVAHLHAEAGSLGGDPFLMEMVEELSTESEDFGRLWARHDVRARNQEFVHLRHPEVGEMTLRHETVRFDSAPDPCVFLGEPEPGSPSGAAVRASGRADPPPAHPGPRVARARSRPARDRPPAELGPQHCPPLRPRERSRDPRHRRTPAPAHVDRGLPGPWPRSASTSAPSPR</sequence>
<dbReference type="InterPro" id="IPR041413">
    <property type="entry name" value="MLTR_LBD"/>
</dbReference>
<organism evidence="3 4">
    <name type="scientific">Microbispora oryzae</name>
    <dbReference type="NCBI Taxonomy" id="2806554"/>
    <lineage>
        <taxon>Bacteria</taxon>
        <taxon>Bacillati</taxon>
        <taxon>Actinomycetota</taxon>
        <taxon>Actinomycetes</taxon>
        <taxon>Streptosporangiales</taxon>
        <taxon>Streptosporangiaceae</taxon>
        <taxon>Microbispora</taxon>
    </lineage>
</organism>
<dbReference type="Pfam" id="PF17765">
    <property type="entry name" value="MLTR_LBD"/>
    <property type="match status" value="1"/>
</dbReference>
<protein>
    <recommendedName>
        <fullName evidence="2">MmyB-like transcription regulator ligand binding domain-containing protein</fullName>
    </recommendedName>
</protein>
<gene>
    <name evidence="3" type="ORF">JOL79_00005</name>
</gene>
<dbReference type="EMBL" id="JAFCNB010000001">
    <property type="protein sequence ID" value="MBP2702179.1"/>
    <property type="molecule type" value="Genomic_DNA"/>
</dbReference>
<proteinExistence type="predicted"/>
<evidence type="ECO:0000313" key="4">
    <source>
        <dbReference type="Proteomes" id="UP000674234"/>
    </source>
</evidence>
<dbReference type="PANTHER" id="PTHR35010:SF2">
    <property type="entry name" value="BLL4672 PROTEIN"/>
    <property type="match status" value="1"/>
</dbReference>
<keyword evidence="4" id="KW-1185">Reference proteome</keyword>
<name>A0A941AMY7_9ACTN</name>
<feature type="domain" description="MmyB-like transcription regulator ligand binding" evidence="2">
    <location>
        <begin position="1"/>
        <end position="139"/>
    </location>
</feature>
<evidence type="ECO:0000259" key="2">
    <source>
        <dbReference type="Pfam" id="PF17765"/>
    </source>
</evidence>
<accession>A0A941AMY7</accession>
<evidence type="ECO:0000256" key="1">
    <source>
        <dbReference type="SAM" id="MobiDB-lite"/>
    </source>
</evidence>
<reference evidence="3" key="1">
    <citation type="submission" date="2021-02" db="EMBL/GenBank/DDBJ databases">
        <title>Draft genome sequence of Microbispora sp. RL4-1S isolated from rice leaves in Thailand.</title>
        <authorList>
            <person name="Muangham S."/>
            <person name="Duangmal K."/>
        </authorList>
    </citation>
    <scope>NUCLEOTIDE SEQUENCE</scope>
    <source>
        <strain evidence="3">RL4-1S</strain>
    </source>
</reference>
<dbReference type="Gene3D" id="3.30.450.180">
    <property type="match status" value="1"/>
</dbReference>
<dbReference type="PANTHER" id="PTHR35010">
    <property type="entry name" value="BLL4672 PROTEIN-RELATED"/>
    <property type="match status" value="1"/>
</dbReference>
<comment type="caution">
    <text evidence="3">The sequence shown here is derived from an EMBL/GenBank/DDBJ whole genome shotgun (WGS) entry which is preliminary data.</text>
</comment>
<dbReference type="AlphaFoldDB" id="A0A941AMY7"/>
<feature type="region of interest" description="Disordered" evidence="1">
    <location>
        <begin position="120"/>
        <end position="220"/>
    </location>
</feature>
<dbReference type="Proteomes" id="UP000674234">
    <property type="component" value="Unassembled WGS sequence"/>
</dbReference>
<feature type="compositionally biased region" description="Low complexity" evidence="1">
    <location>
        <begin position="209"/>
        <end position="220"/>
    </location>
</feature>
<evidence type="ECO:0000313" key="3">
    <source>
        <dbReference type="EMBL" id="MBP2702179.1"/>
    </source>
</evidence>